<organism evidence="1 2">
    <name type="scientific">Sphingomonas hylomeconis</name>
    <dbReference type="NCBI Taxonomy" id="1395958"/>
    <lineage>
        <taxon>Bacteria</taxon>
        <taxon>Pseudomonadati</taxon>
        <taxon>Pseudomonadota</taxon>
        <taxon>Alphaproteobacteria</taxon>
        <taxon>Sphingomonadales</taxon>
        <taxon>Sphingomonadaceae</taxon>
        <taxon>Sphingomonas</taxon>
    </lineage>
</organism>
<evidence type="ECO:0000313" key="1">
    <source>
        <dbReference type="EMBL" id="MFC3579253.1"/>
    </source>
</evidence>
<name>A0ABV7SRZ7_9SPHN</name>
<dbReference type="Proteomes" id="UP001595713">
    <property type="component" value="Unassembled WGS sequence"/>
</dbReference>
<sequence>MQASVRTVSQVRSTMRTVDGGGKQLSLHVVITAISRTIFADDYLLATHFTLID</sequence>
<gene>
    <name evidence="1" type="ORF">ACFONA_03670</name>
</gene>
<dbReference type="RefSeq" id="WP_261295223.1">
    <property type="nucleotide sequence ID" value="NZ_JANQBK010000014.1"/>
</dbReference>
<reference evidence="2" key="1">
    <citation type="journal article" date="2019" name="Int. J. Syst. Evol. Microbiol.">
        <title>The Global Catalogue of Microorganisms (GCM) 10K type strain sequencing project: providing services to taxonomists for standard genome sequencing and annotation.</title>
        <authorList>
            <consortium name="The Broad Institute Genomics Platform"/>
            <consortium name="The Broad Institute Genome Sequencing Center for Infectious Disease"/>
            <person name="Wu L."/>
            <person name="Ma J."/>
        </authorList>
    </citation>
    <scope>NUCLEOTIDE SEQUENCE [LARGE SCALE GENOMIC DNA]</scope>
    <source>
        <strain evidence="2">KCTC 42739</strain>
    </source>
</reference>
<keyword evidence="2" id="KW-1185">Reference proteome</keyword>
<evidence type="ECO:0000313" key="2">
    <source>
        <dbReference type="Proteomes" id="UP001595713"/>
    </source>
</evidence>
<dbReference type="EMBL" id="JBHRXP010000001">
    <property type="protein sequence ID" value="MFC3579253.1"/>
    <property type="molecule type" value="Genomic_DNA"/>
</dbReference>
<accession>A0ABV7SRZ7</accession>
<protein>
    <submittedName>
        <fullName evidence="1">Uncharacterized protein</fullName>
    </submittedName>
</protein>
<proteinExistence type="predicted"/>
<comment type="caution">
    <text evidence="1">The sequence shown here is derived from an EMBL/GenBank/DDBJ whole genome shotgun (WGS) entry which is preliminary data.</text>
</comment>